<dbReference type="AlphaFoldDB" id="A0AA36DT46"/>
<comment type="caution">
    <text evidence="2">The sequence shown here is derived from an EMBL/GenBank/DDBJ whole genome shotgun (WGS) entry which is preliminary data.</text>
</comment>
<keyword evidence="1" id="KW-0472">Membrane</keyword>
<evidence type="ECO:0000256" key="1">
    <source>
        <dbReference type="SAM" id="Phobius"/>
    </source>
</evidence>
<dbReference type="Proteomes" id="UP001176961">
    <property type="component" value="Unassembled WGS sequence"/>
</dbReference>
<accession>A0AA36DT46</accession>
<organism evidence="2 3">
    <name type="scientific">Cylicocyclus nassatus</name>
    <name type="common">Nematode worm</name>
    <dbReference type="NCBI Taxonomy" id="53992"/>
    <lineage>
        <taxon>Eukaryota</taxon>
        <taxon>Metazoa</taxon>
        <taxon>Ecdysozoa</taxon>
        <taxon>Nematoda</taxon>
        <taxon>Chromadorea</taxon>
        <taxon>Rhabditida</taxon>
        <taxon>Rhabditina</taxon>
        <taxon>Rhabditomorpha</taxon>
        <taxon>Strongyloidea</taxon>
        <taxon>Strongylidae</taxon>
        <taxon>Cylicocyclus</taxon>
    </lineage>
</organism>
<dbReference type="EMBL" id="CATQJL010000001">
    <property type="protein sequence ID" value="CAJ0591587.1"/>
    <property type="molecule type" value="Genomic_DNA"/>
</dbReference>
<evidence type="ECO:0000313" key="2">
    <source>
        <dbReference type="EMBL" id="CAJ0591587.1"/>
    </source>
</evidence>
<protein>
    <submittedName>
        <fullName evidence="2">Uncharacterized protein</fullName>
    </submittedName>
</protein>
<feature type="transmembrane region" description="Helical" evidence="1">
    <location>
        <begin position="187"/>
        <end position="209"/>
    </location>
</feature>
<sequence>MWRSRGSRMFSSFYYRCCWNESWINLFTLIFFLTTMYVRFFPVFNSTFFYLNRFKWWTNFAQTAEQMNTWKIFILQTLFPTVTAIPIYCICDNAYVWKGERPLLLSALNPTCVKVISISGYTYRYVALVLSTLGYVSMFCLMRKKANRNEMRILIHGGSLLSALSASIISMTSERLGVGSNHPLMRVFYFTSFLWVPFTDIVITFWIVASLRRTLNPFKNGPRTKTSITTNSKNASAPCR</sequence>
<evidence type="ECO:0000313" key="3">
    <source>
        <dbReference type="Proteomes" id="UP001176961"/>
    </source>
</evidence>
<keyword evidence="1" id="KW-0812">Transmembrane</keyword>
<name>A0AA36DT46_CYLNA</name>
<feature type="transmembrane region" description="Helical" evidence="1">
    <location>
        <begin position="72"/>
        <end position="96"/>
    </location>
</feature>
<keyword evidence="3" id="KW-1185">Reference proteome</keyword>
<reference evidence="2" key="1">
    <citation type="submission" date="2023-07" db="EMBL/GenBank/DDBJ databases">
        <authorList>
            <consortium name="CYATHOMIX"/>
        </authorList>
    </citation>
    <scope>NUCLEOTIDE SEQUENCE</scope>
    <source>
        <strain evidence="2">N/A</strain>
    </source>
</reference>
<gene>
    <name evidence="2" type="ORF">CYNAS_LOCUS3570</name>
</gene>
<proteinExistence type="predicted"/>
<feature type="transmembrane region" description="Helical" evidence="1">
    <location>
        <begin position="153"/>
        <end position="172"/>
    </location>
</feature>
<feature type="transmembrane region" description="Helical" evidence="1">
    <location>
        <begin position="29"/>
        <end position="51"/>
    </location>
</feature>
<keyword evidence="1" id="KW-1133">Transmembrane helix</keyword>